<proteinExistence type="predicted"/>
<keyword evidence="2" id="KW-0539">Nucleus</keyword>
<dbReference type="InterPro" id="IPR036864">
    <property type="entry name" value="Zn2-C6_fun-type_DNA-bd_sf"/>
</dbReference>
<evidence type="ECO:0000256" key="3">
    <source>
        <dbReference type="SAM" id="MobiDB-lite"/>
    </source>
</evidence>
<dbReference type="SUPFAM" id="SSF57701">
    <property type="entry name" value="Zn2/Cys6 DNA-binding domain"/>
    <property type="match status" value="1"/>
</dbReference>
<evidence type="ECO:0000313" key="6">
    <source>
        <dbReference type="Proteomes" id="UP000070700"/>
    </source>
</evidence>
<evidence type="ECO:0000256" key="2">
    <source>
        <dbReference type="ARBA" id="ARBA00023242"/>
    </source>
</evidence>
<dbReference type="PROSITE" id="PS00463">
    <property type="entry name" value="ZN2_CY6_FUNGAL_1"/>
    <property type="match status" value="1"/>
</dbReference>
<dbReference type="Pfam" id="PF00172">
    <property type="entry name" value="Zn_clus"/>
    <property type="match status" value="1"/>
</dbReference>
<dbReference type="GO" id="GO:0006351">
    <property type="term" value="P:DNA-templated transcription"/>
    <property type="evidence" value="ECO:0007669"/>
    <property type="project" value="InterPro"/>
</dbReference>
<dbReference type="InterPro" id="IPR007219">
    <property type="entry name" value="XnlR_reg_dom"/>
</dbReference>
<gene>
    <name evidence="5" type="ORF">LY89DRAFT_57986</name>
</gene>
<dbReference type="Pfam" id="PF04082">
    <property type="entry name" value="Fungal_trans"/>
    <property type="match status" value="1"/>
</dbReference>
<dbReference type="PANTHER" id="PTHR46910:SF25">
    <property type="entry name" value="ABC-TRANSPORTER-REGULATING TRANSCRIPTION FACTOR"/>
    <property type="match status" value="1"/>
</dbReference>
<keyword evidence="1" id="KW-0479">Metal-binding</keyword>
<reference evidence="5 6" key="1">
    <citation type="submission" date="2015-10" db="EMBL/GenBank/DDBJ databases">
        <title>Full genome of DAOMC 229536 Phialocephala scopiformis, a fungal endophyte of spruce producing the potent anti-insectan compound rugulosin.</title>
        <authorList>
            <consortium name="DOE Joint Genome Institute"/>
            <person name="Walker A.K."/>
            <person name="Frasz S.L."/>
            <person name="Seifert K.A."/>
            <person name="Miller J.D."/>
            <person name="Mondo S.J."/>
            <person name="Labutti K."/>
            <person name="Lipzen A."/>
            <person name="Dockter R."/>
            <person name="Kennedy M."/>
            <person name="Grigoriev I.V."/>
            <person name="Spatafora J.W."/>
        </authorList>
    </citation>
    <scope>NUCLEOTIDE SEQUENCE [LARGE SCALE GENOMIC DNA]</scope>
    <source>
        <strain evidence="5 6">CBS 120377</strain>
    </source>
</reference>
<sequence length="772" mass="85194">MDDQEESPRSASGSGSAGPGAGAPKRGHRTACNSCKRMKVKCEWDQESICNRCAKHQTECVFTIPERKKREKKETYLTTLEDRLNRMEAVMAQSGLSMPTKEPGKEAKTLASEEVGIQDIPDKMSLLKIFDDGTTLFIGASSGFSIFGPQGLKWVTEVTGSTEFAKVIMSLPSPHLHLASMGPEMWGPLPDDQLERLPSKERAMIYITEFFNGFGAIFPLFSQPIFMERFVRLYPLTPSQDPAWYACLNVVFAIGSVILNKQQTRNSPCSSASSPRSSNPEDEVWWKWFRNASSTFLELQFREGNMSAVQAMIGMAFILQTLPNPYPCSVLAGAGLRLAQAIGLHRNVSDVGLTQAQVEERRNVFWSSVIIERAIIMRSGRPSVMQEDDIGIDLPKPAKNAMMGPNVPQPIRYMATLSLLQGRIYNKLYSAKAATRSTLERLQWVSTLDEELQEWKDNLPIEIRPGNEMKVNREFVIPVIMMHYGYLNALSTIHRCSVHYKSWANGGEPPLNMEAMSSMKLNPRVFSSGAITVGAARGVMNLLKETESHVDQSEMNVISVLQNPRDSQALSDVALMRGAVDFLATAMDSDDRSPSTIVIRTFKAVCDLAGRFVEKAQAQGTQNPKRGREPLQTPNYVLDSSPLDYVDKAMTDHPPGMPPPSSDTESSQTFRQSPSAPLPETTSYDSSISQQPPFSIHQTLPNQPGTTQQFLNDPLAPSIGLYNTDLYGNNDLSGLDSGLGAGVDFFPNDLLMPTDGSWFFPLANTAMAPGSS</sequence>
<feature type="domain" description="Zn(2)-C6 fungal-type" evidence="4">
    <location>
        <begin position="31"/>
        <end position="62"/>
    </location>
</feature>
<evidence type="ECO:0000313" key="5">
    <source>
        <dbReference type="EMBL" id="KUJ17595.1"/>
    </source>
</evidence>
<dbReference type="PANTHER" id="PTHR46910">
    <property type="entry name" value="TRANSCRIPTION FACTOR PDR1"/>
    <property type="match status" value="1"/>
</dbReference>
<feature type="region of interest" description="Disordered" evidence="3">
    <location>
        <begin position="617"/>
        <end position="694"/>
    </location>
</feature>
<dbReference type="GO" id="GO:0003677">
    <property type="term" value="F:DNA binding"/>
    <property type="evidence" value="ECO:0007669"/>
    <property type="project" value="InterPro"/>
</dbReference>
<dbReference type="SMART" id="SM00066">
    <property type="entry name" value="GAL4"/>
    <property type="match status" value="1"/>
</dbReference>
<dbReference type="PROSITE" id="PS50048">
    <property type="entry name" value="ZN2_CY6_FUNGAL_2"/>
    <property type="match status" value="1"/>
</dbReference>
<dbReference type="GO" id="GO:0000981">
    <property type="term" value="F:DNA-binding transcription factor activity, RNA polymerase II-specific"/>
    <property type="evidence" value="ECO:0007669"/>
    <property type="project" value="InterPro"/>
</dbReference>
<dbReference type="GeneID" id="28818759"/>
<dbReference type="CDD" id="cd00067">
    <property type="entry name" value="GAL4"/>
    <property type="match status" value="1"/>
</dbReference>
<protein>
    <recommendedName>
        <fullName evidence="4">Zn(2)-C6 fungal-type domain-containing protein</fullName>
    </recommendedName>
</protein>
<feature type="region of interest" description="Disordered" evidence="3">
    <location>
        <begin position="1"/>
        <end position="29"/>
    </location>
</feature>
<dbReference type="Gene3D" id="4.10.240.10">
    <property type="entry name" value="Zn(2)-C6 fungal-type DNA-binding domain"/>
    <property type="match status" value="1"/>
</dbReference>
<dbReference type="EMBL" id="KQ947414">
    <property type="protein sequence ID" value="KUJ17595.1"/>
    <property type="molecule type" value="Genomic_DNA"/>
</dbReference>
<dbReference type="OrthoDB" id="2123952at2759"/>
<dbReference type="AlphaFoldDB" id="A0A194XBQ4"/>
<dbReference type="InterPro" id="IPR001138">
    <property type="entry name" value="Zn2Cys6_DnaBD"/>
</dbReference>
<dbReference type="Proteomes" id="UP000070700">
    <property type="component" value="Unassembled WGS sequence"/>
</dbReference>
<dbReference type="CDD" id="cd12148">
    <property type="entry name" value="fungal_TF_MHR"/>
    <property type="match status" value="1"/>
</dbReference>
<dbReference type="InterPro" id="IPR050987">
    <property type="entry name" value="AtrR-like"/>
</dbReference>
<accession>A0A194XBQ4</accession>
<organism evidence="5 6">
    <name type="scientific">Mollisia scopiformis</name>
    <name type="common">Conifer needle endophyte fungus</name>
    <name type="synonym">Phialocephala scopiformis</name>
    <dbReference type="NCBI Taxonomy" id="149040"/>
    <lineage>
        <taxon>Eukaryota</taxon>
        <taxon>Fungi</taxon>
        <taxon>Dikarya</taxon>
        <taxon>Ascomycota</taxon>
        <taxon>Pezizomycotina</taxon>
        <taxon>Leotiomycetes</taxon>
        <taxon>Helotiales</taxon>
        <taxon>Mollisiaceae</taxon>
        <taxon>Mollisia</taxon>
    </lineage>
</organism>
<dbReference type="GO" id="GO:0008270">
    <property type="term" value="F:zinc ion binding"/>
    <property type="evidence" value="ECO:0007669"/>
    <property type="project" value="InterPro"/>
</dbReference>
<keyword evidence="6" id="KW-1185">Reference proteome</keyword>
<dbReference type="RefSeq" id="XP_018071950.1">
    <property type="nucleotide sequence ID" value="XM_018209033.1"/>
</dbReference>
<evidence type="ECO:0000259" key="4">
    <source>
        <dbReference type="PROSITE" id="PS50048"/>
    </source>
</evidence>
<evidence type="ECO:0000256" key="1">
    <source>
        <dbReference type="ARBA" id="ARBA00022723"/>
    </source>
</evidence>
<dbReference type="SMART" id="SM00906">
    <property type="entry name" value="Fungal_trans"/>
    <property type="match status" value="1"/>
</dbReference>
<dbReference type="KEGG" id="psco:LY89DRAFT_57986"/>
<dbReference type="InParanoid" id="A0A194XBQ4"/>
<feature type="compositionally biased region" description="Polar residues" evidence="3">
    <location>
        <begin position="662"/>
        <end position="694"/>
    </location>
</feature>
<name>A0A194XBQ4_MOLSC</name>